<sequence>MNFSNHPYLCKGLYKAKNYLARRPLFKIKEHTIILKIGMTPQQTRHQISSTVLSYQ</sequence>
<comment type="caution">
    <text evidence="1">The sequence shown here is derived from an EMBL/GenBank/DDBJ whole genome shotgun (WGS) entry which is preliminary data.</text>
</comment>
<accession>A0A8H8XEK3</accession>
<name>A0A8H8XEK3_9GAMM</name>
<organism evidence="1 2">
    <name type="scientific">Bathymodiolus thermophilus thioautotrophic gill symbiont</name>
    <dbReference type="NCBI Taxonomy" id="2360"/>
    <lineage>
        <taxon>Bacteria</taxon>
        <taxon>Pseudomonadati</taxon>
        <taxon>Pseudomonadota</taxon>
        <taxon>Gammaproteobacteria</taxon>
        <taxon>sulfur-oxidizing symbionts</taxon>
    </lineage>
</organism>
<protein>
    <submittedName>
        <fullName evidence="1">Uncharacterized protein</fullName>
    </submittedName>
</protein>
<reference evidence="1 2" key="1">
    <citation type="submission" date="2020-05" db="EMBL/GenBank/DDBJ databases">
        <authorList>
            <person name="Petersen J."/>
            <person name="Sayavedra L."/>
        </authorList>
    </citation>
    <scope>NUCLEOTIDE SEQUENCE [LARGE SCALE GENOMIC DNA]</scope>
    <source>
        <strain evidence="1">B thermophilus SOXS</strain>
    </source>
</reference>
<keyword evidence="2" id="KW-1185">Reference proteome</keyword>
<dbReference type="AlphaFoldDB" id="A0A8H8XEK3"/>
<dbReference type="EMBL" id="CAESAQ020000090">
    <property type="protein sequence ID" value="CAB5505504.1"/>
    <property type="molecule type" value="Genomic_DNA"/>
</dbReference>
<proteinExistence type="predicted"/>
<gene>
    <name evidence="1" type="ORF">THERMOS_2138</name>
</gene>
<dbReference type="Proteomes" id="UP000643672">
    <property type="component" value="Unassembled WGS sequence"/>
</dbReference>
<evidence type="ECO:0000313" key="1">
    <source>
        <dbReference type="EMBL" id="CAB5505504.1"/>
    </source>
</evidence>
<evidence type="ECO:0000313" key="2">
    <source>
        <dbReference type="Proteomes" id="UP000643672"/>
    </source>
</evidence>